<evidence type="ECO:0000313" key="7">
    <source>
        <dbReference type="EMBL" id="VAW69380.1"/>
    </source>
</evidence>
<gene>
    <name evidence="7" type="ORF">MNBD_GAMMA09-2854</name>
</gene>
<dbReference type="NCBIfam" id="TIGR00815">
    <property type="entry name" value="sulP"/>
    <property type="match status" value="1"/>
</dbReference>
<keyword evidence="4 5" id="KW-0472">Membrane</keyword>
<feature type="transmembrane region" description="Helical" evidence="5">
    <location>
        <begin position="95"/>
        <end position="113"/>
    </location>
</feature>
<evidence type="ECO:0000256" key="5">
    <source>
        <dbReference type="SAM" id="Phobius"/>
    </source>
</evidence>
<feature type="transmembrane region" description="Helical" evidence="5">
    <location>
        <begin position="273"/>
        <end position="292"/>
    </location>
</feature>
<dbReference type="Gene3D" id="3.30.750.24">
    <property type="entry name" value="STAS domain"/>
    <property type="match status" value="1"/>
</dbReference>
<feature type="transmembrane region" description="Helical" evidence="5">
    <location>
        <begin position="226"/>
        <end position="242"/>
    </location>
</feature>
<dbReference type="GO" id="GO:0055085">
    <property type="term" value="P:transmembrane transport"/>
    <property type="evidence" value="ECO:0007669"/>
    <property type="project" value="InterPro"/>
</dbReference>
<dbReference type="InterPro" id="IPR011547">
    <property type="entry name" value="SLC26A/SulP_dom"/>
</dbReference>
<feature type="domain" description="STAS" evidence="6">
    <location>
        <begin position="459"/>
        <end position="572"/>
    </location>
</feature>
<dbReference type="Pfam" id="PF01740">
    <property type="entry name" value="STAS"/>
    <property type="match status" value="1"/>
</dbReference>
<dbReference type="CDD" id="cd07042">
    <property type="entry name" value="STAS_SulP_like_sulfate_transporter"/>
    <property type="match status" value="1"/>
</dbReference>
<dbReference type="Pfam" id="PF00916">
    <property type="entry name" value="Sulfate_transp"/>
    <property type="match status" value="1"/>
</dbReference>
<dbReference type="InterPro" id="IPR001902">
    <property type="entry name" value="SLC26A/SulP_fam"/>
</dbReference>
<feature type="transmembrane region" description="Helical" evidence="5">
    <location>
        <begin position="44"/>
        <end position="65"/>
    </location>
</feature>
<evidence type="ECO:0000256" key="2">
    <source>
        <dbReference type="ARBA" id="ARBA00022692"/>
    </source>
</evidence>
<feature type="transmembrane region" description="Helical" evidence="5">
    <location>
        <begin position="403"/>
        <end position="434"/>
    </location>
</feature>
<reference evidence="7" key="1">
    <citation type="submission" date="2018-06" db="EMBL/GenBank/DDBJ databases">
        <authorList>
            <person name="Zhirakovskaya E."/>
        </authorList>
    </citation>
    <scope>NUCLEOTIDE SEQUENCE</scope>
</reference>
<feature type="transmembrane region" description="Helical" evidence="5">
    <location>
        <begin position="346"/>
        <end position="365"/>
    </location>
</feature>
<evidence type="ECO:0000259" key="6">
    <source>
        <dbReference type="PROSITE" id="PS50801"/>
    </source>
</evidence>
<evidence type="ECO:0000256" key="3">
    <source>
        <dbReference type="ARBA" id="ARBA00022989"/>
    </source>
</evidence>
<feature type="transmembrane region" description="Helical" evidence="5">
    <location>
        <begin position="71"/>
        <end position="88"/>
    </location>
</feature>
<evidence type="ECO:0000256" key="4">
    <source>
        <dbReference type="ARBA" id="ARBA00023136"/>
    </source>
</evidence>
<sequence>MSQEGIANTSRLNTVTSFKVLLFRLLPFLQWLPLINRQSIQQDLMAGLTGAVVVLPQGIAFATIAGMPPQYGLYTAMVTPIIAALFGSSRHLVSGPTTAISIVVFSSISQYATPGTPEFVQLALTMTFLAGVYQFSFGVARLGALVNFVSHTVVIAFTAAAAILIATSQVKHVLGLDLERGQSFAHTWYEVFVHFAQSNYYVLIIALATLLVALLSRFISRRLPHLLFGLIVGSVIAWIFGADAHQIKLIGKIPAQLPPLSSPEFSLETIRMLAPQAFAVALLGLIEAVSIARSVATRSHQNIDGNQEFIGQGLSNMVGSFLSSYAGSGSFTRSGINYDSGAKTPLSAIFAAMILMVIVLLISPLTAYLPVAAMGGVILLVAYNLIDFTHIKEIFKTNRSETAIFLVTFFSTLFLELEFAIYIGVLLSLVIFLAKTSKPGITLLAPDETEPRRPLLNVETHALAECPQLKLLRVDRAIYFGSVSYLQNKLQQIESSTGINHILLVASRVNYIDMAGGAMLAREAQRLQSLGGGLYLCGLKAELWQFFAESGYLKAIGAKYFYDNKALAIRSIYKNLNHKHCGQCTKPVFKECQHKSG</sequence>
<organism evidence="7">
    <name type="scientific">hydrothermal vent metagenome</name>
    <dbReference type="NCBI Taxonomy" id="652676"/>
    <lineage>
        <taxon>unclassified sequences</taxon>
        <taxon>metagenomes</taxon>
        <taxon>ecological metagenomes</taxon>
    </lineage>
</organism>
<proteinExistence type="predicted"/>
<dbReference type="GO" id="GO:0016020">
    <property type="term" value="C:membrane"/>
    <property type="evidence" value="ECO:0007669"/>
    <property type="project" value="UniProtKB-SubCell"/>
</dbReference>
<keyword evidence="3 5" id="KW-1133">Transmembrane helix</keyword>
<dbReference type="EMBL" id="UOFI01000155">
    <property type="protein sequence ID" value="VAW69380.1"/>
    <property type="molecule type" value="Genomic_DNA"/>
</dbReference>
<name>A0A3B0XXD9_9ZZZZ</name>
<comment type="subcellular location">
    <subcellularLocation>
        <location evidence="1">Membrane</location>
        <topology evidence="1">Multi-pass membrane protein</topology>
    </subcellularLocation>
</comment>
<keyword evidence="2 5" id="KW-0812">Transmembrane</keyword>
<dbReference type="PANTHER" id="PTHR11814">
    <property type="entry name" value="SULFATE TRANSPORTER"/>
    <property type="match status" value="1"/>
</dbReference>
<dbReference type="AlphaFoldDB" id="A0A3B0XXD9"/>
<dbReference type="SUPFAM" id="SSF52091">
    <property type="entry name" value="SpoIIaa-like"/>
    <property type="match status" value="1"/>
</dbReference>
<dbReference type="InterPro" id="IPR002645">
    <property type="entry name" value="STAS_dom"/>
</dbReference>
<dbReference type="PROSITE" id="PS50801">
    <property type="entry name" value="STAS"/>
    <property type="match status" value="1"/>
</dbReference>
<feature type="transmembrane region" description="Helical" evidence="5">
    <location>
        <begin position="144"/>
        <end position="166"/>
    </location>
</feature>
<evidence type="ECO:0000256" key="1">
    <source>
        <dbReference type="ARBA" id="ARBA00004141"/>
    </source>
</evidence>
<feature type="transmembrane region" description="Helical" evidence="5">
    <location>
        <begin position="371"/>
        <end position="391"/>
    </location>
</feature>
<accession>A0A3B0XXD9</accession>
<protein>
    <submittedName>
        <fullName evidence="7">Sulfate permease</fullName>
    </submittedName>
</protein>
<dbReference type="InterPro" id="IPR036513">
    <property type="entry name" value="STAS_dom_sf"/>
</dbReference>
<feature type="transmembrane region" description="Helical" evidence="5">
    <location>
        <begin position="119"/>
        <end position="137"/>
    </location>
</feature>
<feature type="transmembrane region" description="Helical" evidence="5">
    <location>
        <begin position="200"/>
        <end position="219"/>
    </location>
</feature>